<protein>
    <submittedName>
        <fullName evidence="1">Uncharacterized protein</fullName>
    </submittedName>
</protein>
<dbReference type="EMBL" id="WNTK01000010">
    <property type="protein sequence ID" value="KAG9476674.1"/>
    <property type="molecule type" value="Genomic_DNA"/>
</dbReference>
<sequence>MLPTGSVRYPRSRLSPPCQPPTLSCVPQAACHLPGGCRLCPPWLLLTALDVPIQALSTASTLKGGSTKEHASAPQWPTKLLAAAKPKGPCRTCRLTASGGVTPAPHPLSIWAPPGGFKIQ</sequence>
<dbReference type="AlphaFoldDB" id="A0A8J6K605"/>
<evidence type="ECO:0000313" key="1">
    <source>
        <dbReference type="EMBL" id="KAG9476674.1"/>
    </source>
</evidence>
<accession>A0A8J6K605</accession>
<keyword evidence="2" id="KW-1185">Reference proteome</keyword>
<gene>
    <name evidence="1" type="ORF">GDO78_002198</name>
</gene>
<reference evidence="1" key="1">
    <citation type="thesis" date="2020" institute="ProQuest LLC" country="789 East Eisenhower Parkway, Ann Arbor, MI, USA">
        <title>Comparative Genomics and Chromosome Evolution.</title>
        <authorList>
            <person name="Mudd A.B."/>
        </authorList>
    </citation>
    <scope>NUCLEOTIDE SEQUENCE</scope>
    <source>
        <strain evidence="1">HN-11 Male</strain>
        <tissue evidence="1">Kidney and liver</tissue>
    </source>
</reference>
<organism evidence="1 2">
    <name type="scientific">Eleutherodactylus coqui</name>
    <name type="common">Puerto Rican coqui</name>
    <dbReference type="NCBI Taxonomy" id="57060"/>
    <lineage>
        <taxon>Eukaryota</taxon>
        <taxon>Metazoa</taxon>
        <taxon>Chordata</taxon>
        <taxon>Craniata</taxon>
        <taxon>Vertebrata</taxon>
        <taxon>Euteleostomi</taxon>
        <taxon>Amphibia</taxon>
        <taxon>Batrachia</taxon>
        <taxon>Anura</taxon>
        <taxon>Neobatrachia</taxon>
        <taxon>Hyloidea</taxon>
        <taxon>Eleutherodactylidae</taxon>
        <taxon>Eleutherodactylinae</taxon>
        <taxon>Eleutherodactylus</taxon>
        <taxon>Eleutherodactylus</taxon>
    </lineage>
</organism>
<dbReference type="Proteomes" id="UP000770717">
    <property type="component" value="Unassembled WGS sequence"/>
</dbReference>
<comment type="caution">
    <text evidence="1">The sequence shown here is derived from an EMBL/GenBank/DDBJ whole genome shotgun (WGS) entry which is preliminary data.</text>
</comment>
<evidence type="ECO:0000313" key="2">
    <source>
        <dbReference type="Proteomes" id="UP000770717"/>
    </source>
</evidence>
<proteinExistence type="predicted"/>
<name>A0A8J6K605_ELECQ</name>